<dbReference type="Proteomes" id="UP001490330">
    <property type="component" value="Unassembled WGS sequence"/>
</dbReference>
<evidence type="ECO:0000256" key="2">
    <source>
        <dbReference type="SAM" id="Phobius"/>
    </source>
</evidence>
<feature type="compositionally biased region" description="Low complexity" evidence="1">
    <location>
        <begin position="9"/>
        <end position="51"/>
    </location>
</feature>
<dbReference type="RefSeq" id="WP_318213566.1">
    <property type="nucleotide sequence ID" value="NZ_JBEPCO010000006.1"/>
</dbReference>
<dbReference type="EMBL" id="JBEPCV010000003">
    <property type="protein sequence ID" value="MER6903318.1"/>
    <property type="molecule type" value="Genomic_DNA"/>
</dbReference>
<accession>A0ABV1VA11</accession>
<organism evidence="3 4">
    <name type="scientific">Streptomyces flaveolus</name>
    <dbReference type="NCBI Taxonomy" id="67297"/>
    <lineage>
        <taxon>Bacteria</taxon>
        <taxon>Bacillati</taxon>
        <taxon>Actinomycetota</taxon>
        <taxon>Actinomycetes</taxon>
        <taxon>Kitasatosporales</taxon>
        <taxon>Streptomycetaceae</taxon>
        <taxon>Streptomyces</taxon>
    </lineage>
</organism>
<keyword evidence="2" id="KW-1133">Transmembrane helix</keyword>
<feature type="transmembrane region" description="Helical" evidence="2">
    <location>
        <begin position="70"/>
        <end position="87"/>
    </location>
</feature>
<sequence length="174" mass="18603">MTTPPPQGNPFAQGQPQAPQQPQGQNPFAQGQPGFPQQPGQPGFPQQGAPYAPVPPQPAQRKVSFKTIKNIVIAVIVVGVAIGGYVASRDDADTAAVGDCMHRGSTNDDDPDLEVVDCADAKAQYEVLAKIEGSFLTDTMAQSKCEAEAKDFQYVYTESGDGKDFLLCLKDYKK</sequence>
<proteinExistence type="predicted"/>
<name>A0ABV1VA11_9ACTN</name>
<evidence type="ECO:0000313" key="3">
    <source>
        <dbReference type="EMBL" id="MER6903318.1"/>
    </source>
</evidence>
<evidence type="ECO:0000313" key="4">
    <source>
        <dbReference type="Proteomes" id="UP001490330"/>
    </source>
</evidence>
<reference evidence="3 4" key="1">
    <citation type="submission" date="2024-06" db="EMBL/GenBank/DDBJ databases">
        <title>The Natural Products Discovery Center: Release of the First 8490 Sequenced Strains for Exploring Actinobacteria Biosynthetic Diversity.</title>
        <authorList>
            <person name="Kalkreuter E."/>
            <person name="Kautsar S.A."/>
            <person name="Yang D."/>
            <person name="Bader C.D."/>
            <person name="Teijaro C.N."/>
            <person name="Fluegel L."/>
            <person name="Davis C.M."/>
            <person name="Simpson J.R."/>
            <person name="Lauterbach L."/>
            <person name="Steele A.D."/>
            <person name="Gui C."/>
            <person name="Meng S."/>
            <person name="Li G."/>
            <person name="Viehrig K."/>
            <person name="Ye F."/>
            <person name="Su P."/>
            <person name="Kiefer A.F."/>
            <person name="Nichols A."/>
            <person name="Cepeda A.J."/>
            <person name="Yan W."/>
            <person name="Fan B."/>
            <person name="Jiang Y."/>
            <person name="Adhikari A."/>
            <person name="Zheng C.-J."/>
            <person name="Schuster L."/>
            <person name="Cowan T.M."/>
            <person name="Smanski M.J."/>
            <person name="Chevrette M.G."/>
            <person name="De Carvalho L.P.S."/>
            <person name="Shen B."/>
        </authorList>
    </citation>
    <scope>NUCLEOTIDE SEQUENCE [LARGE SCALE GENOMIC DNA]</scope>
    <source>
        <strain evidence="3 4">NPDC000632</strain>
    </source>
</reference>
<keyword evidence="2" id="KW-0472">Membrane</keyword>
<feature type="region of interest" description="Disordered" evidence="1">
    <location>
        <begin position="1"/>
        <end position="58"/>
    </location>
</feature>
<keyword evidence="2" id="KW-0812">Transmembrane</keyword>
<evidence type="ECO:0000256" key="1">
    <source>
        <dbReference type="SAM" id="MobiDB-lite"/>
    </source>
</evidence>
<keyword evidence="4" id="KW-1185">Reference proteome</keyword>
<protein>
    <submittedName>
        <fullName evidence="3">Uncharacterized protein</fullName>
    </submittedName>
</protein>
<gene>
    <name evidence="3" type="ORF">ABT322_05920</name>
</gene>
<comment type="caution">
    <text evidence="3">The sequence shown here is derived from an EMBL/GenBank/DDBJ whole genome shotgun (WGS) entry which is preliminary data.</text>
</comment>